<comment type="cofactor">
    <cofactor evidence="2">
        <name>Cu cation</name>
        <dbReference type="ChEBI" id="CHEBI:23378"/>
    </cofactor>
    <text evidence="2">Binds 1 copper ion per subunit.</text>
</comment>
<dbReference type="CDD" id="cd00305">
    <property type="entry name" value="Cu-Zn_Superoxide_Dismutase"/>
    <property type="match status" value="1"/>
</dbReference>
<comment type="function">
    <text evidence="2">Destroys radicals which are normally produced within the cells and which are toxic to biological systems.</text>
</comment>
<comment type="similarity">
    <text evidence="1 2">Belongs to the Cu-Zn superoxide dismutase family.</text>
</comment>
<dbReference type="GO" id="GO:0005507">
    <property type="term" value="F:copper ion binding"/>
    <property type="evidence" value="ECO:0007669"/>
    <property type="project" value="InterPro"/>
</dbReference>
<evidence type="ECO:0000256" key="2">
    <source>
        <dbReference type="RuleBase" id="RU000393"/>
    </source>
</evidence>
<evidence type="ECO:0000259" key="4">
    <source>
        <dbReference type="Pfam" id="PF00080"/>
    </source>
</evidence>
<proteinExistence type="inferred from homology"/>
<comment type="cofactor">
    <cofactor evidence="2">
        <name>Zn(2+)</name>
        <dbReference type="ChEBI" id="CHEBI:29105"/>
    </cofactor>
    <text evidence="2">Binds 1 zinc ion per subunit.</text>
</comment>
<evidence type="ECO:0000256" key="3">
    <source>
        <dbReference type="SAM" id="MobiDB-lite"/>
    </source>
</evidence>
<keyword evidence="2" id="KW-0560">Oxidoreductase</keyword>
<evidence type="ECO:0000313" key="5">
    <source>
        <dbReference type="EMBL" id="EAS51569.1"/>
    </source>
</evidence>
<comment type="caution">
    <text evidence="5">The sequence shown here is derived from an EMBL/GenBank/DDBJ whole genome shotgun (WGS) entry which is preliminary data.</text>
</comment>
<organism evidence="5 6">
    <name type="scientific">Aurantimonas manganoxydans (strain ATCC BAA-1229 / DSM 21871 / SI85-9A1)</name>
    <dbReference type="NCBI Taxonomy" id="287752"/>
    <lineage>
        <taxon>Bacteria</taxon>
        <taxon>Pseudomonadati</taxon>
        <taxon>Pseudomonadota</taxon>
        <taxon>Alphaproteobacteria</taxon>
        <taxon>Hyphomicrobiales</taxon>
        <taxon>Aurantimonadaceae</taxon>
        <taxon>Aurantimonas</taxon>
    </lineage>
</organism>
<keyword evidence="2" id="KW-0186">Copper</keyword>
<dbReference type="AlphaFoldDB" id="Q1YM12"/>
<evidence type="ECO:0000313" key="6">
    <source>
        <dbReference type="Proteomes" id="UP000000321"/>
    </source>
</evidence>
<dbReference type="EC" id="1.15.1.1" evidence="2"/>
<protein>
    <recommendedName>
        <fullName evidence="2">Superoxide dismutase [Cu-Zn]</fullName>
        <ecNumber evidence="2">1.15.1.1</ecNumber>
    </recommendedName>
</protein>
<dbReference type="PRINTS" id="PR00068">
    <property type="entry name" value="CUZNDISMTASE"/>
</dbReference>
<accession>Q1YM12</accession>
<keyword evidence="6" id="KW-1185">Reference proteome</keyword>
<dbReference type="Pfam" id="PF00080">
    <property type="entry name" value="Sod_Cu"/>
    <property type="match status" value="1"/>
</dbReference>
<dbReference type="SUPFAM" id="SSF49329">
    <property type="entry name" value="Cu,Zn superoxide dismutase-like"/>
    <property type="match status" value="1"/>
</dbReference>
<feature type="region of interest" description="Disordered" evidence="3">
    <location>
        <begin position="1"/>
        <end position="26"/>
    </location>
</feature>
<dbReference type="PANTHER" id="PTHR10003">
    <property type="entry name" value="SUPEROXIDE DISMUTASE CU-ZN -RELATED"/>
    <property type="match status" value="1"/>
</dbReference>
<comment type="catalytic activity">
    <reaction evidence="2">
        <text>2 superoxide + 2 H(+) = H2O2 + O2</text>
        <dbReference type="Rhea" id="RHEA:20696"/>
        <dbReference type="ChEBI" id="CHEBI:15378"/>
        <dbReference type="ChEBI" id="CHEBI:15379"/>
        <dbReference type="ChEBI" id="CHEBI:16240"/>
        <dbReference type="ChEBI" id="CHEBI:18421"/>
        <dbReference type="EC" id="1.15.1.1"/>
    </reaction>
</comment>
<dbReference type="InterPro" id="IPR001424">
    <property type="entry name" value="SOD_Cu_Zn_dom"/>
</dbReference>
<name>Q1YM12_AURMS</name>
<sequence length="177" mass="17873">MAQDSTPTPTDKPANAPSDGMNAGMQNDMEPITVEMKGADGSSAGTVTVTPTPHGLLLSADLANLADGDHAFHVHETGVCEGDFSSAGGHYNPTDKEHGYKVEGGHHAGDLPNFTTTDGSASFESFAPALTLTGGEAPLNDADGSAIVVHGGTDDYSSQPSGDAGNRIACGVVYSGQ</sequence>
<dbReference type="InterPro" id="IPR036423">
    <property type="entry name" value="SOD-like_Cu/Zn_dom_sf"/>
</dbReference>
<feature type="domain" description="Superoxide dismutase copper/zinc binding" evidence="4">
    <location>
        <begin position="44"/>
        <end position="173"/>
    </location>
</feature>
<dbReference type="InterPro" id="IPR018152">
    <property type="entry name" value="SOD_Cu/Zn_BS"/>
</dbReference>
<dbReference type="Gene3D" id="2.60.40.200">
    <property type="entry name" value="Superoxide dismutase, copper/zinc binding domain"/>
    <property type="match status" value="1"/>
</dbReference>
<dbReference type="HOGENOM" id="CLU_056632_8_1_5"/>
<dbReference type="GO" id="GO:0004784">
    <property type="term" value="F:superoxide dismutase activity"/>
    <property type="evidence" value="ECO:0007669"/>
    <property type="project" value="UniProtKB-EC"/>
</dbReference>
<keyword evidence="2" id="KW-0479">Metal-binding</keyword>
<keyword evidence="2" id="KW-0862">Zinc</keyword>
<dbReference type="Proteomes" id="UP000000321">
    <property type="component" value="Unassembled WGS sequence"/>
</dbReference>
<gene>
    <name evidence="5" type="ORF">SI859A1_02385</name>
</gene>
<dbReference type="PROSITE" id="PS00332">
    <property type="entry name" value="SOD_CU_ZN_2"/>
    <property type="match status" value="1"/>
</dbReference>
<dbReference type="InterPro" id="IPR024134">
    <property type="entry name" value="SOD_Cu/Zn_/chaperone"/>
</dbReference>
<dbReference type="BioCyc" id="AURANTIMONAS:SI859A1_02385-MONOMER"/>
<dbReference type="EMBL" id="AAPJ01000001">
    <property type="protein sequence ID" value="EAS51569.1"/>
    <property type="molecule type" value="Genomic_DNA"/>
</dbReference>
<evidence type="ECO:0000256" key="1">
    <source>
        <dbReference type="ARBA" id="ARBA00010457"/>
    </source>
</evidence>
<reference evidence="5 6" key="1">
    <citation type="journal article" date="2008" name="Appl. Environ. Microbiol.">
        <title>Genomic insights into Mn(II) oxidation by the marine alphaproteobacterium Aurantimonas sp. strain SI85-9A1.</title>
        <authorList>
            <person name="Dick G.J."/>
            <person name="Podell S."/>
            <person name="Johnson H.A."/>
            <person name="Rivera-Espinoza Y."/>
            <person name="Bernier-Latmani R."/>
            <person name="McCarthy J.K."/>
            <person name="Torpey J.W."/>
            <person name="Clement B.G."/>
            <person name="Gaasterland T."/>
            <person name="Tebo B.M."/>
        </authorList>
    </citation>
    <scope>NUCLEOTIDE SEQUENCE [LARGE SCALE GENOMIC DNA]</scope>
    <source>
        <strain evidence="5 6">SI85-9A1</strain>
    </source>
</reference>